<protein>
    <submittedName>
        <fullName evidence="1">Uncharacterized protein</fullName>
    </submittedName>
</protein>
<proteinExistence type="predicted"/>
<accession>A0A4Y2MR44</accession>
<sequence>MEEILVVEAQFHQPICRDQGRQANCVIKSCSPGDFFILRFVLTSEETALRTPQMSAAWAIAYGHSDPLGLLRLLSPVSKRDFRSDGIFLLSR</sequence>
<dbReference type="Proteomes" id="UP000499080">
    <property type="component" value="Unassembled WGS sequence"/>
</dbReference>
<evidence type="ECO:0000313" key="1">
    <source>
        <dbReference type="EMBL" id="GBN28307.1"/>
    </source>
</evidence>
<dbReference type="EMBL" id="BGPR01007626">
    <property type="protein sequence ID" value="GBN28307.1"/>
    <property type="molecule type" value="Genomic_DNA"/>
</dbReference>
<organism evidence="1 2">
    <name type="scientific">Araneus ventricosus</name>
    <name type="common">Orbweaver spider</name>
    <name type="synonym">Epeira ventricosa</name>
    <dbReference type="NCBI Taxonomy" id="182803"/>
    <lineage>
        <taxon>Eukaryota</taxon>
        <taxon>Metazoa</taxon>
        <taxon>Ecdysozoa</taxon>
        <taxon>Arthropoda</taxon>
        <taxon>Chelicerata</taxon>
        <taxon>Arachnida</taxon>
        <taxon>Araneae</taxon>
        <taxon>Araneomorphae</taxon>
        <taxon>Entelegynae</taxon>
        <taxon>Araneoidea</taxon>
        <taxon>Araneidae</taxon>
        <taxon>Araneus</taxon>
    </lineage>
</organism>
<keyword evidence="2" id="KW-1185">Reference proteome</keyword>
<reference evidence="1 2" key="1">
    <citation type="journal article" date="2019" name="Sci. Rep.">
        <title>Orb-weaving spider Araneus ventricosus genome elucidates the spidroin gene catalogue.</title>
        <authorList>
            <person name="Kono N."/>
            <person name="Nakamura H."/>
            <person name="Ohtoshi R."/>
            <person name="Moran D.A.P."/>
            <person name="Shinohara A."/>
            <person name="Yoshida Y."/>
            <person name="Fujiwara M."/>
            <person name="Mori M."/>
            <person name="Tomita M."/>
            <person name="Arakawa K."/>
        </authorList>
    </citation>
    <scope>NUCLEOTIDE SEQUENCE [LARGE SCALE GENOMIC DNA]</scope>
</reference>
<comment type="caution">
    <text evidence="1">The sequence shown here is derived from an EMBL/GenBank/DDBJ whole genome shotgun (WGS) entry which is preliminary data.</text>
</comment>
<gene>
    <name evidence="1" type="ORF">AVEN_83811_1</name>
</gene>
<name>A0A4Y2MR44_ARAVE</name>
<dbReference type="AlphaFoldDB" id="A0A4Y2MR44"/>
<evidence type="ECO:0000313" key="2">
    <source>
        <dbReference type="Proteomes" id="UP000499080"/>
    </source>
</evidence>